<evidence type="ECO:0000313" key="2">
    <source>
        <dbReference type="EMBL" id="GLD53167.1"/>
    </source>
</evidence>
<dbReference type="PANTHER" id="PTHR45784:SF3">
    <property type="entry name" value="C-TYPE LECTIN DOMAIN FAMILY 4 MEMBER K-LIKE-RELATED"/>
    <property type="match status" value="1"/>
</dbReference>
<dbReference type="PROSITE" id="PS50041">
    <property type="entry name" value="C_TYPE_LECTIN_2"/>
    <property type="match status" value="1"/>
</dbReference>
<accession>A0AAD3MFV0</accession>
<dbReference type="InterPro" id="IPR016187">
    <property type="entry name" value="CTDL_fold"/>
</dbReference>
<dbReference type="Pfam" id="PF00059">
    <property type="entry name" value="Lectin_C"/>
    <property type="match status" value="1"/>
</dbReference>
<organism evidence="2 3">
    <name type="scientific">Lates japonicus</name>
    <name type="common">Japanese lates</name>
    <dbReference type="NCBI Taxonomy" id="270547"/>
    <lineage>
        <taxon>Eukaryota</taxon>
        <taxon>Metazoa</taxon>
        <taxon>Chordata</taxon>
        <taxon>Craniata</taxon>
        <taxon>Vertebrata</taxon>
        <taxon>Euteleostomi</taxon>
        <taxon>Actinopterygii</taxon>
        <taxon>Neopterygii</taxon>
        <taxon>Teleostei</taxon>
        <taxon>Neoteleostei</taxon>
        <taxon>Acanthomorphata</taxon>
        <taxon>Carangaria</taxon>
        <taxon>Carangaria incertae sedis</taxon>
        <taxon>Centropomidae</taxon>
        <taxon>Lates</taxon>
    </lineage>
</organism>
<dbReference type="Gene3D" id="3.10.100.10">
    <property type="entry name" value="Mannose-Binding Protein A, subunit A"/>
    <property type="match status" value="1"/>
</dbReference>
<protein>
    <submittedName>
        <fullName evidence="2">Macrophage mannose receptor 1-like protein</fullName>
    </submittedName>
</protein>
<dbReference type="Proteomes" id="UP001279410">
    <property type="component" value="Unassembled WGS sequence"/>
</dbReference>
<dbReference type="PANTHER" id="PTHR45784">
    <property type="entry name" value="C-TYPE LECTIN DOMAIN FAMILY 20 MEMBER A-RELATED"/>
    <property type="match status" value="1"/>
</dbReference>
<evidence type="ECO:0000313" key="3">
    <source>
        <dbReference type="Proteomes" id="UP001279410"/>
    </source>
</evidence>
<dbReference type="InterPro" id="IPR001304">
    <property type="entry name" value="C-type_lectin-like"/>
</dbReference>
<comment type="caution">
    <text evidence="2">The sequence shown here is derived from an EMBL/GenBank/DDBJ whole genome shotgun (WGS) entry which is preliminary data.</text>
</comment>
<dbReference type="AlphaFoldDB" id="A0AAD3MFV0"/>
<keyword evidence="3" id="KW-1185">Reference proteome</keyword>
<proteinExistence type="predicted"/>
<dbReference type="InterPro" id="IPR016186">
    <property type="entry name" value="C-type_lectin-like/link_sf"/>
</dbReference>
<name>A0AAD3MFV0_LATJO</name>
<gene>
    <name evidence="2" type="ORF">AKAME5_000595400</name>
</gene>
<feature type="domain" description="C-type lectin" evidence="1">
    <location>
        <begin position="1"/>
        <end position="83"/>
    </location>
</feature>
<keyword evidence="2" id="KW-0675">Receptor</keyword>
<reference evidence="2" key="1">
    <citation type="submission" date="2022-08" db="EMBL/GenBank/DDBJ databases">
        <title>Genome sequencing of akame (Lates japonicus).</title>
        <authorList>
            <person name="Hashiguchi Y."/>
            <person name="Takahashi H."/>
        </authorList>
    </citation>
    <scope>NUCLEOTIDE SEQUENCE</scope>
    <source>
        <strain evidence="2">Kochi</strain>
    </source>
</reference>
<sequence length="83" mass="9826">MSWTDAQQYCRENYTDLATFESMDDINMLKPDFYYSLAWIGLRDDPRSWMTAMGSDANSWRCHEPKRENLQVHSNFENVGFCS</sequence>
<dbReference type="SUPFAM" id="SSF56436">
    <property type="entry name" value="C-type lectin-like"/>
    <property type="match status" value="1"/>
</dbReference>
<evidence type="ECO:0000259" key="1">
    <source>
        <dbReference type="PROSITE" id="PS50041"/>
    </source>
</evidence>
<dbReference type="EMBL" id="BRZM01000016">
    <property type="protein sequence ID" value="GLD53167.1"/>
    <property type="molecule type" value="Genomic_DNA"/>
</dbReference>